<dbReference type="PANTHER" id="PTHR23186">
    <property type="entry name" value="RETINOIC ACID-INDUCED PROTEIN 2"/>
    <property type="match status" value="1"/>
</dbReference>
<feature type="compositionally biased region" description="Polar residues" evidence="1">
    <location>
        <begin position="401"/>
        <end position="412"/>
    </location>
</feature>
<dbReference type="Ensembl" id="ENSSANT00000110687.1">
    <property type="protein sequence ID" value="ENSSANP00000104298.1"/>
    <property type="gene ID" value="ENSSANG00000051069.1"/>
</dbReference>
<dbReference type="AlphaFoldDB" id="A0A671T6Y6"/>
<protein>
    <submittedName>
        <fullName evidence="2">Si:ch211-161f7.2</fullName>
    </submittedName>
</protein>
<organism evidence="2 3">
    <name type="scientific">Sinocyclocheilus anshuiensis</name>
    <dbReference type="NCBI Taxonomy" id="1608454"/>
    <lineage>
        <taxon>Eukaryota</taxon>
        <taxon>Metazoa</taxon>
        <taxon>Chordata</taxon>
        <taxon>Craniata</taxon>
        <taxon>Vertebrata</taxon>
        <taxon>Euteleostomi</taxon>
        <taxon>Actinopterygii</taxon>
        <taxon>Neopterygii</taxon>
        <taxon>Teleostei</taxon>
        <taxon>Ostariophysi</taxon>
        <taxon>Cypriniformes</taxon>
        <taxon>Cyprinidae</taxon>
        <taxon>Cyprininae</taxon>
        <taxon>Sinocyclocheilus</taxon>
    </lineage>
</organism>
<evidence type="ECO:0000256" key="1">
    <source>
        <dbReference type="SAM" id="MobiDB-lite"/>
    </source>
</evidence>
<dbReference type="GO" id="GO:0005634">
    <property type="term" value="C:nucleus"/>
    <property type="evidence" value="ECO:0007669"/>
    <property type="project" value="TreeGrafter"/>
</dbReference>
<proteinExistence type="predicted"/>
<feature type="region of interest" description="Disordered" evidence="1">
    <location>
        <begin position="386"/>
        <end position="412"/>
    </location>
</feature>
<feature type="compositionally biased region" description="Basic and acidic residues" evidence="1">
    <location>
        <begin position="386"/>
        <end position="400"/>
    </location>
</feature>
<dbReference type="PANTHER" id="PTHR23186:SF3">
    <property type="entry name" value="RETINOIC ACID-INDUCED PROTEIN 2"/>
    <property type="match status" value="1"/>
</dbReference>
<name>A0A671T6Y6_9TELE</name>
<evidence type="ECO:0000313" key="3">
    <source>
        <dbReference type="Proteomes" id="UP000472260"/>
    </source>
</evidence>
<reference evidence="2" key="2">
    <citation type="submission" date="2025-09" db="UniProtKB">
        <authorList>
            <consortium name="Ensembl"/>
        </authorList>
    </citation>
    <scope>IDENTIFICATION</scope>
</reference>
<sequence length="449" mass="49210">MADQTKEVIKHQTNTEMPDGNGSGCSNLYSKEQTRKTSPEFNPSNEHSVNLALKVATSFLQSVFLENRPVVLPVNLQFAGGLPPQLGETGLSPLILPASSTVSMPLVLDGHLNSQLPPSLGSCPFANIQISTLLENLLLSQPEALVYHTEAPVFQSHGTATCLQDLRPSLSNCASAEYQMTGPDQPIPLPSNFLPREIVQPPSTPMASLIPPATLLFPYPFVVPLPVPLPIPIPIPIQIPQSLDLDSKTFTKTSESGSMIDKSTRSTACPVFPHTPSVSQDEVLGLSLKSTQTKRDYVLSASPNSALDLSVVCSNCRLQNGLNTWTIHKGNGNNITHSKYEDYNGKIVCPTQTVKVIVSPTETVLPPLCDKRKGFSWDYMINSPMKPDRSHDTVPQDSSRRLSTAHSPCSEQQRQILNNKNVYFKRDRSQNMHGDTPPFKKQHLAYFLP</sequence>
<dbReference type="Proteomes" id="UP000472260">
    <property type="component" value="Unassembled WGS sequence"/>
</dbReference>
<accession>A0A671T6Y6</accession>
<keyword evidence="3" id="KW-1185">Reference proteome</keyword>
<feature type="compositionally biased region" description="Basic and acidic residues" evidence="1">
    <location>
        <begin position="1"/>
        <end position="10"/>
    </location>
</feature>
<dbReference type="InterPro" id="IPR026092">
    <property type="entry name" value="RAI2/SOBP"/>
</dbReference>
<reference evidence="2" key="1">
    <citation type="submission" date="2025-08" db="UniProtKB">
        <authorList>
            <consortium name="Ensembl"/>
        </authorList>
    </citation>
    <scope>IDENTIFICATION</scope>
</reference>
<evidence type="ECO:0000313" key="2">
    <source>
        <dbReference type="Ensembl" id="ENSSANP00000104298.1"/>
    </source>
</evidence>
<dbReference type="GO" id="GO:0048513">
    <property type="term" value="P:animal organ development"/>
    <property type="evidence" value="ECO:0007669"/>
    <property type="project" value="TreeGrafter"/>
</dbReference>
<feature type="region of interest" description="Disordered" evidence="1">
    <location>
        <begin position="1"/>
        <end position="44"/>
    </location>
</feature>